<proteinExistence type="predicted"/>
<reference evidence="1" key="1">
    <citation type="submission" date="2018-10" db="EMBL/GenBank/DDBJ databases">
        <title>Effector identification in a new, highly contiguous assembly of the strawberry crown rot pathogen Phytophthora cactorum.</title>
        <authorList>
            <person name="Armitage A.D."/>
            <person name="Nellist C.F."/>
            <person name="Bates H."/>
            <person name="Vickerstaff R.J."/>
            <person name="Harrison R.J."/>
        </authorList>
    </citation>
    <scope>NUCLEOTIDE SEQUENCE</scope>
    <source>
        <strain evidence="1">4040</strain>
    </source>
</reference>
<evidence type="ECO:0000313" key="1">
    <source>
        <dbReference type="EMBL" id="KAG2949592.1"/>
    </source>
</evidence>
<protein>
    <submittedName>
        <fullName evidence="1">Uncharacterized protein</fullName>
    </submittedName>
</protein>
<dbReference type="Proteomes" id="UP000736787">
    <property type="component" value="Unassembled WGS sequence"/>
</dbReference>
<dbReference type="EMBL" id="RCMK01000087">
    <property type="protein sequence ID" value="KAG2949592.1"/>
    <property type="molecule type" value="Genomic_DNA"/>
</dbReference>
<comment type="caution">
    <text evidence="1">The sequence shown here is derived from an EMBL/GenBank/DDBJ whole genome shotgun (WGS) entry which is preliminary data.</text>
</comment>
<evidence type="ECO:0000313" key="2">
    <source>
        <dbReference type="Proteomes" id="UP000736787"/>
    </source>
</evidence>
<organism evidence="1 2">
    <name type="scientific">Phytophthora cactorum</name>
    <dbReference type="NCBI Taxonomy" id="29920"/>
    <lineage>
        <taxon>Eukaryota</taxon>
        <taxon>Sar</taxon>
        <taxon>Stramenopiles</taxon>
        <taxon>Oomycota</taxon>
        <taxon>Peronosporomycetes</taxon>
        <taxon>Peronosporales</taxon>
        <taxon>Peronosporaceae</taxon>
        <taxon>Phytophthora</taxon>
    </lineage>
</organism>
<accession>A0A8T1LHN4</accession>
<dbReference type="AlphaFoldDB" id="A0A8T1LHN4"/>
<sequence>MHNVVHLDEKWFNEDKEKRTVYGLPGEALPLRRRKTSASVGRPSS</sequence>
<name>A0A8T1LHN4_9STRA</name>
<gene>
    <name evidence="1" type="ORF">PC117_g5132</name>
</gene>